<dbReference type="PANTHER" id="PTHR46268:SF15">
    <property type="entry name" value="UNIVERSAL STRESS PROTEIN HP_0031"/>
    <property type="match status" value="1"/>
</dbReference>
<dbReference type="SUPFAM" id="SSF52402">
    <property type="entry name" value="Adenine nucleotide alpha hydrolases-like"/>
    <property type="match status" value="2"/>
</dbReference>
<dbReference type="InterPro" id="IPR006015">
    <property type="entry name" value="Universal_stress_UspA"/>
</dbReference>
<gene>
    <name evidence="3" type="ORF">CSA55_00285</name>
</gene>
<dbReference type="InterPro" id="IPR014729">
    <property type="entry name" value="Rossmann-like_a/b/a_fold"/>
</dbReference>
<accession>A0A2G6KGD9</accession>
<protein>
    <recommendedName>
        <fullName evidence="2">UspA domain-containing protein</fullName>
    </recommendedName>
</protein>
<evidence type="ECO:0000259" key="2">
    <source>
        <dbReference type="Pfam" id="PF00582"/>
    </source>
</evidence>
<dbReference type="AlphaFoldDB" id="A0A2G6KGD9"/>
<feature type="domain" description="UspA" evidence="2">
    <location>
        <begin position="1"/>
        <end position="124"/>
    </location>
</feature>
<sequence>MFQRLLVPVDGSESSWRAVTAAARMAEDVAGEVEVVTVVDRVGEVPYAEQMLHDGIAKLDGLTLTPDVKVLASDTVAQAVSRRIDDLNGAMVVMSAHGHGRSAAVFGSVVDDLLRTMFGPLVVIGPQVDLHAIAMGGIYVVPIDGSDVSEMIIPIAQAWAIEFGGRPRLVEWIETSATDPTSEPSAVAGLAATMSRESNHVIEAELLSGDAPGPAIVKAVERLGASMVFMTTHGRTGLRRLRLGSVAADLIRSLNCPVVVYRPPHLV</sequence>
<dbReference type="CDD" id="cd00293">
    <property type="entry name" value="USP-like"/>
    <property type="match status" value="1"/>
</dbReference>
<dbReference type="PRINTS" id="PR01438">
    <property type="entry name" value="UNVRSLSTRESS"/>
</dbReference>
<reference evidence="3 4" key="1">
    <citation type="submission" date="2017-10" db="EMBL/GenBank/DDBJ databases">
        <title>Novel microbial diversity and functional potential in the marine mammal oral microbiome.</title>
        <authorList>
            <person name="Dudek N.K."/>
            <person name="Sun C.L."/>
            <person name="Burstein D."/>
            <person name="Kantor R.S."/>
            <person name="Aliaga Goltsman D.S."/>
            <person name="Bik E.M."/>
            <person name="Thomas B.C."/>
            <person name="Banfield J.F."/>
            <person name="Relman D.A."/>
        </authorList>
    </citation>
    <scope>NUCLEOTIDE SEQUENCE [LARGE SCALE GENOMIC DNA]</scope>
    <source>
        <strain evidence="3">DOLJORAL78_61_10</strain>
    </source>
</reference>
<evidence type="ECO:0000256" key="1">
    <source>
        <dbReference type="ARBA" id="ARBA00008791"/>
    </source>
</evidence>
<dbReference type="Pfam" id="PF00582">
    <property type="entry name" value="Usp"/>
    <property type="match status" value="2"/>
</dbReference>
<proteinExistence type="inferred from homology"/>
<name>A0A2G6KGD9_9ACTN</name>
<comment type="caution">
    <text evidence="3">The sequence shown here is derived from an EMBL/GenBank/DDBJ whole genome shotgun (WGS) entry which is preliminary data.</text>
</comment>
<dbReference type="EMBL" id="PDSL01000008">
    <property type="protein sequence ID" value="PIE34728.1"/>
    <property type="molecule type" value="Genomic_DNA"/>
</dbReference>
<comment type="similarity">
    <text evidence="1">Belongs to the universal stress protein A family.</text>
</comment>
<evidence type="ECO:0000313" key="4">
    <source>
        <dbReference type="Proteomes" id="UP000230914"/>
    </source>
</evidence>
<dbReference type="InterPro" id="IPR006016">
    <property type="entry name" value="UspA"/>
</dbReference>
<feature type="domain" description="UspA" evidence="2">
    <location>
        <begin position="140"/>
        <end position="262"/>
    </location>
</feature>
<organism evidence="3 4">
    <name type="scientific">Ilumatobacter coccineus</name>
    <dbReference type="NCBI Taxonomy" id="467094"/>
    <lineage>
        <taxon>Bacteria</taxon>
        <taxon>Bacillati</taxon>
        <taxon>Actinomycetota</taxon>
        <taxon>Acidimicrobiia</taxon>
        <taxon>Acidimicrobiales</taxon>
        <taxon>Ilumatobacteraceae</taxon>
        <taxon>Ilumatobacter</taxon>
    </lineage>
</organism>
<dbReference type="Gene3D" id="3.40.50.620">
    <property type="entry name" value="HUPs"/>
    <property type="match status" value="2"/>
</dbReference>
<dbReference type="Proteomes" id="UP000230914">
    <property type="component" value="Unassembled WGS sequence"/>
</dbReference>
<evidence type="ECO:0000313" key="3">
    <source>
        <dbReference type="EMBL" id="PIE34728.1"/>
    </source>
</evidence>
<dbReference type="PANTHER" id="PTHR46268">
    <property type="entry name" value="STRESS RESPONSE PROTEIN NHAX"/>
    <property type="match status" value="1"/>
</dbReference>